<reference evidence="2" key="1">
    <citation type="journal article" date="2014" name="Int. J. Syst. Evol. Microbiol.">
        <title>Complete genome sequence of Corynebacterium casei LMG S-19264T (=DSM 44701T), isolated from a smear-ripened cheese.</title>
        <authorList>
            <consortium name="US DOE Joint Genome Institute (JGI-PGF)"/>
            <person name="Walter F."/>
            <person name="Albersmeier A."/>
            <person name="Kalinowski J."/>
            <person name="Ruckert C."/>
        </authorList>
    </citation>
    <scope>NUCLEOTIDE SEQUENCE</scope>
    <source>
        <strain evidence="2">CGMCC 4.7430</strain>
    </source>
</reference>
<feature type="region of interest" description="Disordered" evidence="1">
    <location>
        <begin position="84"/>
        <end position="160"/>
    </location>
</feature>
<dbReference type="RefSeq" id="WP_189138841.1">
    <property type="nucleotide sequence ID" value="NZ_BMNK01000003.1"/>
</dbReference>
<evidence type="ECO:0000313" key="2">
    <source>
        <dbReference type="EMBL" id="GGP05810.1"/>
    </source>
</evidence>
<organism evidence="2 3">
    <name type="scientific">Nonomuraea glycinis</name>
    <dbReference type="NCBI Taxonomy" id="2047744"/>
    <lineage>
        <taxon>Bacteria</taxon>
        <taxon>Bacillati</taxon>
        <taxon>Actinomycetota</taxon>
        <taxon>Actinomycetes</taxon>
        <taxon>Streptosporangiales</taxon>
        <taxon>Streptosporangiaceae</taxon>
        <taxon>Nonomuraea</taxon>
    </lineage>
</organism>
<accession>A0A918E4G8</accession>
<dbReference type="EMBL" id="BMNK01000003">
    <property type="protein sequence ID" value="GGP05810.1"/>
    <property type="molecule type" value="Genomic_DNA"/>
</dbReference>
<proteinExistence type="predicted"/>
<dbReference type="AlphaFoldDB" id="A0A918E4G8"/>
<evidence type="ECO:0000313" key="3">
    <source>
        <dbReference type="Proteomes" id="UP000660745"/>
    </source>
</evidence>
<evidence type="ECO:0008006" key="4">
    <source>
        <dbReference type="Google" id="ProtNLM"/>
    </source>
</evidence>
<name>A0A918E4G8_9ACTN</name>
<comment type="caution">
    <text evidence="2">The sequence shown here is derived from an EMBL/GenBank/DDBJ whole genome shotgun (WGS) entry which is preliminary data.</text>
</comment>
<reference evidence="2" key="2">
    <citation type="submission" date="2020-09" db="EMBL/GenBank/DDBJ databases">
        <authorList>
            <person name="Sun Q."/>
            <person name="Zhou Y."/>
        </authorList>
    </citation>
    <scope>NUCLEOTIDE SEQUENCE</scope>
    <source>
        <strain evidence="2">CGMCC 4.7430</strain>
    </source>
</reference>
<feature type="compositionally biased region" description="Acidic residues" evidence="1">
    <location>
        <begin position="116"/>
        <end position="135"/>
    </location>
</feature>
<evidence type="ECO:0000256" key="1">
    <source>
        <dbReference type="SAM" id="MobiDB-lite"/>
    </source>
</evidence>
<protein>
    <recommendedName>
        <fullName evidence="4">DNA primase</fullName>
    </recommendedName>
</protein>
<keyword evidence="3" id="KW-1185">Reference proteome</keyword>
<sequence length="160" mass="17144">MANKGALALAVAVGYVLGRHHKLRLATALVVAGVTRELRKGDGGLLKQGVKSLGTSPQLEEITSRLRTELMDVGKTAAIAATSRQIDSFSSKLHDRAESLRVPAPPPGAAPAGQADGEEPEEEPHEDEYEEEPPTDEAPPERPRARRERPQAAPVHRAGR</sequence>
<gene>
    <name evidence="2" type="ORF">GCM10012278_26840</name>
</gene>
<dbReference type="Proteomes" id="UP000660745">
    <property type="component" value="Unassembled WGS sequence"/>
</dbReference>